<dbReference type="AlphaFoldDB" id="M1ML16"/>
<keyword evidence="3" id="KW-1185">Reference proteome</keyword>
<gene>
    <name evidence="2" type="ORF">Cspa_c31970</name>
</gene>
<dbReference type="eggNOG" id="COG1670">
    <property type="taxonomic scope" value="Bacteria"/>
</dbReference>
<dbReference type="KEGG" id="csr:Cspa_c31970"/>
<keyword evidence="2" id="KW-0808">Transferase</keyword>
<dbReference type="GO" id="GO:0016747">
    <property type="term" value="F:acyltransferase activity, transferring groups other than amino-acyl groups"/>
    <property type="evidence" value="ECO:0007669"/>
    <property type="project" value="InterPro"/>
</dbReference>
<dbReference type="Proteomes" id="UP000011728">
    <property type="component" value="Chromosome"/>
</dbReference>
<accession>M1ML16</accession>
<protein>
    <submittedName>
        <fullName evidence="2">Acetyltransferase family</fullName>
    </submittedName>
</protein>
<organism evidence="2 3">
    <name type="scientific">Clostridium saccharoperbutylacetonicum N1-4(HMT)</name>
    <dbReference type="NCBI Taxonomy" id="931276"/>
    <lineage>
        <taxon>Bacteria</taxon>
        <taxon>Bacillati</taxon>
        <taxon>Bacillota</taxon>
        <taxon>Clostridia</taxon>
        <taxon>Eubacteriales</taxon>
        <taxon>Clostridiaceae</taxon>
        <taxon>Clostridium</taxon>
    </lineage>
</organism>
<evidence type="ECO:0000313" key="3">
    <source>
        <dbReference type="Proteomes" id="UP000011728"/>
    </source>
</evidence>
<dbReference type="OrthoDB" id="8750087at2"/>
<dbReference type="SUPFAM" id="SSF55729">
    <property type="entry name" value="Acyl-CoA N-acyltransferases (Nat)"/>
    <property type="match status" value="1"/>
</dbReference>
<dbReference type="STRING" id="36745.CLSAP_30040"/>
<sequence>MNTIILNKKDGNSVEAELKLLDLSYLDEIMKLQSDIYEGMDNKEFYSCTTRDEFEETLKETGKIIGCITLEDSKLIAIGVYVQYGYNEHNYGYDINIKGEELLRVGQLESSLVLKDYRGNRLQKIICTYLEKIAKDTGMKWLCATVEPNNKYSLNSVKELGYKVMVEKLKYGGLNRYVLMKEL</sequence>
<dbReference type="PATRIC" id="fig|931276.5.peg.3219"/>
<dbReference type="HOGENOM" id="CLU_103748_1_0_9"/>
<dbReference type="Gene3D" id="3.40.630.30">
    <property type="match status" value="1"/>
</dbReference>
<dbReference type="Pfam" id="PF00583">
    <property type="entry name" value="Acetyltransf_1"/>
    <property type="match status" value="1"/>
</dbReference>
<dbReference type="InterPro" id="IPR016181">
    <property type="entry name" value="Acyl_CoA_acyltransferase"/>
</dbReference>
<dbReference type="PROSITE" id="PS51186">
    <property type="entry name" value="GNAT"/>
    <property type="match status" value="1"/>
</dbReference>
<dbReference type="RefSeq" id="WP_015393276.1">
    <property type="nucleotide sequence ID" value="NC_020291.1"/>
</dbReference>
<dbReference type="InterPro" id="IPR000182">
    <property type="entry name" value="GNAT_dom"/>
</dbReference>
<evidence type="ECO:0000259" key="1">
    <source>
        <dbReference type="PROSITE" id="PS51186"/>
    </source>
</evidence>
<name>M1ML16_9CLOT</name>
<reference evidence="2 3" key="1">
    <citation type="submission" date="2013-02" db="EMBL/GenBank/DDBJ databases">
        <title>Genome sequence of Clostridium saccharoperbutylacetonicum N1-4(HMT).</title>
        <authorList>
            <person name="Poehlein A."/>
            <person name="Daniel R."/>
        </authorList>
    </citation>
    <scope>NUCLEOTIDE SEQUENCE [LARGE SCALE GENOMIC DNA]</scope>
    <source>
        <strain evidence="3">N1-4(HMT)</strain>
    </source>
</reference>
<proteinExistence type="predicted"/>
<dbReference type="EMBL" id="CP004121">
    <property type="protein sequence ID" value="AGF56958.1"/>
    <property type="molecule type" value="Genomic_DNA"/>
</dbReference>
<feature type="domain" description="N-acetyltransferase" evidence="1">
    <location>
        <begin position="16"/>
        <end position="183"/>
    </location>
</feature>
<evidence type="ECO:0000313" key="2">
    <source>
        <dbReference type="EMBL" id="AGF56958.1"/>
    </source>
</evidence>